<dbReference type="SUPFAM" id="SSF48371">
    <property type="entry name" value="ARM repeat"/>
    <property type="match status" value="1"/>
</dbReference>
<dbReference type="Pfam" id="PF23243">
    <property type="entry name" value="HEAT_HEATR1"/>
    <property type="match status" value="1"/>
</dbReference>
<dbReference type="AlphaFoldDB" id="A0A443S2U8"/>
<proteinExistence type="inferred from homology"/>
<organism evidence="9 10">
    <name type="scientific">Leptotrombidium deliense</name>
    <dbReference type="NCBI Taxonomy" id="299467"/>
    <lineage>
        <taxon>Eukaryota</taxon>
        <taxon>Metazoa</taxon>
        <taxon>Ecdysozoa</taxon>
        <taxon>Arthropoda</taxon>
        <taxon>Chelicerata</taxon>
        <taxon>Arachnida</taxon>
        <taxon>Acari</taxon>
        <taxon>Acariformes</taxon>
        <taxon>Trombidiformes</taxon>
        <taxon>Prostigmata</taxon>
        <taxon>Anystina</taxon>
        <taxon>Parasitengona</taxon>
        <taxon>Trombiculoidea</taxon>
        <taxon>Trombiculidae</taxon>
        <taxon>Leptotrombidium</taxon>
    </lineage>
</organism>
<evidence type="ECO:0000313" key="9">
    <source>
        <dbReference type="EMBL" id="RWS21801.1"/>
    </source>
</evidence>
<dbReference type="Proteomes" id="UP000288716">
    <property type="component" value="Unassembled WGS sequence"/>
</dbReference>
<name>A0A443S2U8_9ACAR</name>
<accession>A0A443S2U8</accession>
<dbReference type="STRING" id="299467.A0A443S2U8"/>
<dbReference type="InterPro" id="IPR016024">
    <property type="entry name" value="ARM-type_fold"/>
</dbReference>
<dbReference type="GO" id="GO:0032040">
    <property type="term" value="C:small-subunit processome"/>
    <property type="evidence" value="ECO:0007669"/>
    <property type="project" value="TreeGrafter"/>
</dbReference>
<dbReference type="InterPro" id="IPR011989">
    <property type="entry name" value="ARM-like"/>
</dbReference>
<gene>
    <name evidence="9" type="ORF">B4U80_11771</name>
</gene>
<feature type="non-terminal residue" evidence="9">
    <location>
        <position position="572"/>
    </location>
</feature>
<dbReference type="PANTHER" id="PTHR13457:SF1">
    <property type="entry name" value="HEAT REPEAT-CONTAINING PROTEIN 1"/>
    <property type="match status" value="1"/>
</dbReference>
<comment type="similarity">
    <text evidence="2 7">Belongs to the HEATR1/UTP10 family.</text>
</comment>
<comment type="function">
    <text evidence="7">Involved in nucleolar processing of pre-18S ribosomal RNA.</text>
</comment>
<evidence type="ECO:0000313" key="10">
    <source>
        <dbReference type="Proteomes" id="UP000288716"/>
    </source>
</evidence>
<dbReference type="GO" id="GO:0034455">
    <property type="term" value="C:t-UTP complex"/>
    <property type="evidence" value="ECO:0007669"/>
    <property type="project" value="TreeGrafter"/>
</dbReference>
<dbReference type="SMART" id="SM01036">
    <property type="entry name" value="BP28CT"/>
    <property type="match status" value="1"/>
</dbReference>
<dbReference type="OrthoDB" id="31183at2759"/>
<dbReference type="VEuPathDB" id="VectorBase:LDEU010239"/>
<dbReference type="GO" id="GO:0030515">
    <property type="term" value="F:snoRNA binding"/>
    <property type="evidence" value="ECO:0007669"/>
    <property type="project" value="TreeGrafter"/>
</dbReference>
<evidence type="ECO:0000256" key="4">
    <source>
        <dbReference type="ARBA" id="ARBA00022552"/>
    </source>
</evidence>
<dbReference type="GO" id="GO:0045943">
    <property type="term" value="P:positive regulation of transcription by RNA polymerase I"/>
    <property type="evidence" value="ECO:0007669"/>
    <property type="project" value="TreeGrafter"/>
</dbReference>
<feature type="non-terminal residue" evidence="9">
    <location>
        <position position="1"/>
    </location>
</feature>
<evidence type="ECO:0000256" key="5">
    <source>
        <dbReference type="ARBA" id="ARBA00023242"/>
    </source>
</evidence>
<evidence type="ECO:0000256" key="3">
    <source>
        <dbReference type="ARBA" id="ARBA00022517"/>
    </source>
</evidence>
<dbReference type="InterPro" id="IPR012954">
    <property type="entry name" value="BP28_C_dom"/>
</dbReference>
<dbReference type="InterPro" id="IPR056473">
    <property type="entry name" value="HEAT_Utp10/HEAT1"/>
</dbReference>
<evidence type="ECO:0000259" key="8">
    <source>
        <dbReference type="SMART" id="SM01036"/>
    </source>
</evidence>
<dbReference type="Pfam" id="PF08146">
    <property type="entry name" value="BP28CT"/>
    <property type="match status" value="1"/>
</dbReference>
<dbReference type="GO" id="GO:0000462">
    <property type="term" value="P:maturation of SSU-rRNA from tricistronic rRNA transcript (SSU-rRNA, 5.8S rRNA, LSU-rRNA)"/>
    <property type="evidence" value="ECO:0007669"/>
    <property type="project" value="TreeGrafter"/>
</dbReference>
<comment type="subcellular location">
    <subcellularLocation>
        <location evidence="1 7">Nucleus</location>
        <location evidence="1 7">Nucleolus</location>
    </subcellularLocation>
</comment>
<dbReference type="EMBL" id="NCKV01010794">
    <property type="protein sequence ID" value="RWS21801.1"/>
    <property type="molecule type" value="Genomic_DNA"/>
</dbReference>
<feature type="domain" description="BP28 C-terminal" evidence="8">
    <location>
        <begin position="447"/>
        <end position="572"/>
    </location>
</feature>
<dbReference type="PANTHER" id="PTHR13457">
    <property type="entry name" value="BAP28"/>
    <property type="match status" value="1"/>
</dbReference>
<keyword evidence="3 7" id="KW-0690">Ribosome biogenesis</keyword>
<dbReference type="GO" id="GO:0030686">
    <property type="term" value="C:90S preribosome"/>
    <property type="evidence" value="ECO:0007669"/>
    <property type="project" value="TreeGrafter"/>
</dbReference>
<protein>
    <recommendedName>
        <fullName evidence="7">HEAT repeat-containing protein 1</fullName>
    </recommendedName>
</protein>
<reference evidence="9 10" key="1">
    <citation type="journal article" date="2018" name="Gigascience">
        <title>Genomes of trombidid mites reveal novel predicted allergens and laterally-transferred genes associated with secondary metabolism.</title>
        <authorList>
            <person name="Dong X."/>
            <person name="Chaisiri K."/>
            <person name="Xia D."/>
            <person name="Armstrong S.D."/>
            <person name="Fang Y."/>
            <person name="Donnelly M.J."/>
            <person name="Kadowaki T."/>
            <person name="McGarry J.W."/>
            <person name="Darby A.C."/>
            <person name="Makepeace B.L."/>
        </authorList>
    </citation>
    <scope>NUCLEOTIDE SEQUENCE [LARGE SCALE GENOMIC DNA]</scope>
    <source>
        <strain evidence="9">UoL-UT</strain>
    </source>
</reference>
<evidence type="ECO:0000256" key="1">
    <source>
        <dbReference type="ARBA" id="ARBA00004604"/>
    </source>
</evidence>
<sequence length="572" mass="65226">ETQREALLLVNCVTPYFREEILQNVMLIFGFIGSNMIMCDDEFSLKVMDDTMSHVIPLVTGGDEQVQDSVIEVFIDAFRDIAAHRRLHLFRKLSSLLDEENHLWFISFKLTERVIAMSKGEQKEFLDFARILVSSYDPIVQLHTFAVLIKVASLIDSGSSVIFRRNVTYNLRQRQEVVQLLVFNLMNMIANAEFKSKVDQCEWQEKAPHFNEFMESLLHFIESVTKERVEKKAFGYSKAVTRSLNKILENGKETSSDSLLTNSQMALLSIKLLTKCYKEKEKTTKLFEQALQIVVDMLSESKANSHNVIACAILCMTQVAVTIGNQAIPFLPSVISIILKYFVERSAVVVLSCITALTKIIRHFCHFLGSNLPQLISMACNATGEYKDDVMFSQRFKVVKKHLATSVPMRTLLESIGNAYNELSTKSEEPILSLLSIFSEALSHAEQADVEANLQSAQKLLFTALDYRNVHWKLKTAMAINTVEDKTIQCIITMVPKLSEKTFRPFFYKLYDWAIRTKEDQFQRVLTFYRTMNKLGETLRSLFCVFAAPYIVNNCVNLLDTIEKSGVDEATG</sequence>
<keyword evidence="5 7" id="KW-0539">Nucleus</keyword>
<keyword evidence="4 7" id="KW-0698">rRNA processing</keyword>
<evidence type="ECO:0000256" key="7">
    <source>
        <dbReference type="RuleBase" id="RU367065"/>
    </source>
</evidence>
<evidence type="ECO:0000256" key="2">
    <source>
        <dbReference type="ARBA" id="ARBA00010559"/>
    </source>
</evidence>
<keyword evidence="6 7" id="KW-0687">Ribonucleoprotein</keyword>
<dbReference type="InterPro" id="IPR040191">
    <property type="entry name" value="UTP10"/>
</dbReference>
<evidence type="ECO:0000256" key="6">
    <source>
        <dbReference type="ARBA" id="ARBA00023274"/>
    </source>
</evidence>
<keyword evidence="10" id="KW-1185">Reference proteome</keyword>
<comment type="caution">
    <text evidence="9">The sequence shown here is derived from an EMBL/GenBank/DDBJ whole genome shotgun (WGS) entry which is preliminary data.</text>
</comment>
<dbReference type="Gene3D" id="1.25.10.10">
    <property type="entry name" value="Leucine-rich Repeat Variant"/>
    <property type="match status" value="1"/>
</dbReference>